<dbReference type="Pfam" id="PF00482">
    <property type="entry name" value="T2SSF"/>
    <property type="match status" value="2"/>
</dbReference>
<dbReference type="GO" id="GO:0009306">
    <property type="term" value="P:protein secretion"/>
    <property type="evidence" value="ECO:0007669"/>
    <property type="project" value="InterPro"/>
</dbReference>
<evidence type="ECO:0000256" key="8">
    <source>
        <dbReference type="ARBA" id="ARBA00023136"/>
    </source>
</evidence>
<evidence type="ECO:0000256" key="5">
    <source>
        <dbReference type="ARBA" id="ARBA00022519"/>
    </source>
</evidence>
<comment type="subcellular location">
    <subcellularLocation>
        <location evidence="1">Cell inner membrane</location>
        <topology evidence="1">Multi-pass membrane protein</topology>
    </subcellularLocation>
    <subcellularLocation>
        <location evidence="9">Cell membrane</location>
        <topology evidence="9">Multi-pass membrane protein</topology>
    </subcellularLocation>
</comment>
<sequence length="389" mass="44527">MIYKYKAFRGREKVKGNIKADNLKKAKEKLKREGLRPIKIEENIESSNSFDFKKKFKNEDLYILFRQLSLFINSGINIESAFEILSTQFVKDKGKILSNIRDSLRSGSSLSDAMNLTGAFPSLVINMVYVGENTSSLGKIFNKLSDYYIKKRKTRSKIIEAMAYPIILLVTSIFIINFLIINVIPSFAEIFSDNNNLLPLPTRILLGFSNFIYKNYLFIILGILIVVSIALIYHKKHPKTFHSFLLKSSYYKMTKSMNLSFNMDLLLGSGLTVDRSLEIISKMEKNLSLKEKYQEILARLKSGDHLYKSFQEAGVFSNILLSMIRVGEESSSLREVFSIMSSYYDEELNSRNQKFLGLMGPILIIIMALIIGFIVLSIALPIFDMVNQF</sequence>
<dbReference type="GO" id="GO:0005886">
    <property type="term" value="C:plasma membrane"/>
    <property type="evidence" value="ECO:0007669"/>
    <property type="project" value="UniProtKB-SubCell"/>
</dbReference>
<comment type="similarity">
    <text evidence="2 9">Belongs to the GSP F family.</text>
</comment>
<dbReference type="RefSeq" id="WP_112890401.1">
    <property type="nucleotide sequence ID" value="NZ_CP068103.1"/>
</dbReference>
<feature type="transmembrane region" description="Helical" evidence="10">
    <location>
        <begin position="355"/>
        <end position="383"/>
    </location>
</feature>
<feature type="transmembrane region" description="Helical" evidence="10">
    <location>
        <begin position="211"/>
        <end position="233"/>
    </location>
</feature>
<dbReference type="InterPro" id="IPR001992">
    <property type="entry name" value="T2SS_GspF/T4SS_PilC_CS"/>
</dbReference>
<dbReference type="InterPro" id="IPR018076">
    <property type="entry name" value="T2SS_GspF_dom"/>
</dbReference>
<dbReference type="OrthoDB" id="9805682at2"/>
<dbReference type="PRINTS" id="PR00812">
    <property type="entry name" value="BCTERIALGSPF"/>
</dbReference>
<evidence type="ECO:0000259" key="11">
    <source>
        <dbReference type="Pfam" id="PF00482"/>
    </source>
</evidence>
<evidence type="ECO:0000313" key="12">
    <source>
        <dbReference type="EMBL" id="SPY48844.1"/>
    </source>
</evidence>
<keyword evidence="4" id="KW-1003">Cell membrane</keyword>
<dbReference type="EMBL" id="UATM01000032">
    <property type="protein sequence ID" value="SPY48844.1"/>
    <property type="molecule type" value="Genomic_DNA"/>
</dbReference>
<dbReference type="Proteomes" id="UP000250070">
    <property type="component" value="Unassembled WGS sequence"/>
</dbReference>
<protein>
    <submittedName>
        <fullName evidence="12">Cholera toxin secretion protein epsF</fullName>
    </submittedName>
</protein>
<keyword evidence="8 10" id="KW-0472">Membrane</keyword>
<feature type="domain" description="Type II secretion system protein GspF" evidence="11">
    <location>
        <begin position="265"/>
        <end position="381"/>
    </location>
</feature>
<dbReference type="GeneID" id="83861626"/>
<gene>
    <name evidence="12" type="primary">epsF</name>
    <name evidence="12" type="ORF">NCTC13076_01936</name>
</gene>
<dbReference type="PANTHER" id="PTHR30012:SF0">
    <property type="entry name" value="TYPE II SECRETION SYSTEM PROTEIN F-RELATED"/>
    <property type="match status" value="1"/>
</dbReference>
<evidence type="ECO:0000313" key="13">
    <source>
        <dbReference type="Proteomes" id="UP000250070"/>
    </source>
</evidence>
<keyword evidence="5" id="KW-0997">Cell inner membrane</keyword>
<evidence type="ECO:0000256" key="1">
    <source>
        <dbReference type="ARBA" id="ARBA00004429"/>
    </source>
</evidence>
<evidence type="ECO:0000256" key="2">
    <source>
        <dbReference type="ARBA" id="ARBA00005745"/>
    </source>
</evidence>
<dbReference type="FunFam" id="1.20.81.30:FF:000001">
    <property type="entry name" value="Type II secretion system protein F"/>
    <property type="match status" value="1"/>
</dbReference>
<organism evidence="12 13">
    <name type="scientific">Peptoniphilus harei</name>
    <dbReference type="NCBI Taxonomy" id="54005"/>
    <lineage>
        <taxon>Bacteria</taxon>
        <taxon>Bacillati</taxon>
        <taxon>Bacillota</taxon>
        <taxon>Tissierellia</taxon>
        <taxon>Tissierellales</taxon>
        <taxon>Peptoniphilaceae</taxon>
        <taxon>Peptoniphilus</taxon>
    </lineage>
</organism>
<dbReference type="PROSITE" id="PS00874">
    <property type="entry name" value="T2SP_F"/>
    <property type="match status" value="1"/>
</dbReference>
<evidence type="ECO:0000256" key="7">
    <source>
        <dbReference type="ARBA" id="ARBA00022989"/>
    </source>
</evidence>
<dbReference type="PANTHER" id="PTHR30012">
    <property type="entry name" value="GENERAL SECRETION PATHWAY PROTEIN"/>
    <property type="match status" value="1"/>
</dbReference>
<evidence type="ECO:0000256" key="3">
    <source>
        <dbReference type="ARBA" id="ARBA00022448"/>
    </source>
</evidence>
<dbReference type="AlphaFoldDB" id="A0A2X1Y6S5"/>
<evidence type="ECO:0000256" key="4">
    <source>
        <dbReference type="ARBA" id="ARBA00022475"/>
    </source>
</evidence>
<name>A0A2X1Y6S5_9FIRM</name>
<dbReference type="InterPro" id="IPR003004">
    <property type="entry name" value="GspF/PilC"/>
</dbReference>
<evidence type="ECO:0000256" key="6">
    <source>
        <dbReference type="ARBA" id="ARBA00022692"/>
    </source>
</evidence>
<keyword evidence="7 10" id="KW-1133">Transmembrane helix</keyword>
<keyword evidence="3 9" id="KW-0813">Transport</keyword>
<feature type="transmembrane region" description="Helical" evidence="10">
    <location>
        <begin position="161"/>
        <end position="191"/>
    </location>
</feature>
<proteinExistence type="inferred from homology"/>
<evidence type="ECO:0000256" key="9">
    <source>
        <dbReference type="RuleBase" id="RU003923"/>
    </source>
</evidence>
<keyword evidence="6 9" id="KW-0812">Transmembrane</keyword>
<dbReference type="Gene3D" id="1.20.81.30">
    <property type="entry name" value="Type II secretion system (T2SS), domain F"/>
    <property type="match status" value="2"/>
</dbReference>
<feature type="domain" description="Type II secretion system protein GspF" evidence="11">
    <location>
        <begin position="65"/>
        <end position="185"/>
    </location>
</feature>
<dbReference type="STRING" id="54005.HMPREF3229_00828"/>
<dbReference type="InterPro" id="IPR042094">
    <property type="entry name" value="T2SS_GspF_sf"/>
</dbReference>
<accession>A0A2X1Y6S5</accession>
<evidence type="ECO:0000256" key="10">
    <source>
        <dbReference type="SAM" id="Phobius"/>
    </source>
</evidence>
<reference evidence="12 13" key="1">
    <citation type="submission" date="2018-06" db="EMBL/GenBank/DDBJ databases">
        <authorList>
            <consortium name="Pathogen Informatics"/>
            <person name="Doyle S."/>
        </authorList>
    </citation>
    <scope>NUCLEOTIDE SEQUENCE [LARGE SCALE GENOMIC DNA]</scope>
    <source>
        <strain evidence="12 13">NCTC13076</strain>
    </source>
</reference>